<feature type="non-terminal residue" evidence="4">
    <location>
        <position position="1"/>
    </location>
</feature>
<gene>
    <name evidence="4" type="ORF">KI387_020836</name>
</gene>
<evidence type="ECO:0000256" key="1">
    <source>
        <dbReference type="ARBA" id="ARBA00023015"/>
    </source>
</evidence>
<dbReference type="GO" id="GO:0005634">
    <property type="term" value="C:nucleus"/>
    <property type="evidence" value="ECO:0007669"/>
    <property type="project" value="TreeGrafter"/>
</dbReference>
<keyword evidence="5" id="KW-1185">Reference proteome</keyword>
<dbReference type="Proteomes" id="UP000824469">
    <property type="component" value="Unassembled WGS sequence"/>
</dbReference>
<accession>A0AA38GCW5</accession>
<evidence type="ECO:0000313" key="4">
    <source>
        <dbReference type="EMBL" id="KAH9319067.1"/>
    </source>
</evidence>
<dbReference type="GO" id="GO:0003682">
    <property type="term" value="F:chromatin binding"/>
    <property type="evidence" value="ECO:0007669"/>
    <property type="project" value="TreeGrafter"/>
</dbReference>
<sequence length="263" mass="28909">VFDCRLHGCSQGLVLPSEKQSPWSNPEENNKTPCGIHCYLLELKDKENINGAKFSTSGACEAIPVLGTTKDILSMEFSPKEGSVANSSCTGVKKPRAVMTEGACSGEEVTAESNRGGSNAGKESSVFQHAEFPRRGKRRLKRGGISRKDYKRTAKEVLVSMRKRQKTIVDSDIDTVVSGSTPPDINFSSSTRHSDSSKSKISQKKLFRTISVTKPSRKQDTYNIDDARANDIKEEDEDGDETRSVNDMKLVSVEKQGKRACLQ</sequence>
<feature type="compositionally biased region" description="Polar residues" evidence="3">
    <location>
        <begin position="177"/>
        <end position="187"/>
    </location>
</feature>
<feature type="compositionally biased region" description="Polar residues" evidence="3">
    <location>
        <begin position="111"/>
        <end position="127"/>
    </location>
</feature>
<protein>
    <submittedName>
        <fullName evidence="4">Uncharacterized protein</fullName>
    </submittedName>
</protein>
<name>A0AA38GCW5_TAXCH</name>
<keyword evidence="2" id="KW-0804">Transcription</keyword>
<dbReference type="AlphaFoldDB" id="A0AA38GCW5"/>
<keyword evidence="1" id="KW-0805">Transcription regulation</keyword>
<dbReference type="EMBL" id="JAHRHJ020000004">
    <property type="protein sequence ID" value="KAH9319067.1"/>
    <property type="molecule type" value="Genomic_DNA"/>
</dbReference>
<reference evidence="4 5" key="1">
    <citation type="journal article" date="2021" name="Nat. Plants">
        <title>The Taxus genome provides insights into paclitaxel biosynthesis.</title>
        <authorList>
            <person name="Xiong X."/>
            <person name="Gou J."/>
            <person name="Liao Q."/>
            <person name="Li Y."/>
            <person name="Zhou Q."/>
            <person name="Bi G."/>
            <person name="Li C."/>
            <person name="Du R."/>
            <person name="Wang X."/>
            <person name="Sun T."/>
            <person name="Guo L."/>
            <person name="Liang H."/>
            <person name="Lu P."/>
            <person name="Wu Y."/>
            <person name="Zhang Z."/>
            <person name="Ro D.K."/>
            <person name="Shang Y."/>
            <person name="Huang S."/>
            <person name="Yan J."/>
        </authorList>
    </citation>
    <scope>NUCLEOTIDE SEQUENCE [LARGE SCALE GENOMIC DNA]</scope>
    <source>
        <strain evidence="4">Ta-2019</strain>
    </source>
</reference>
<feature type="region of interest" description="Disordered" evidence="3">
    <location>
        <begin position="104"/>
        <end position="147"/>
    </location>
</feature>
<proteinExistence type="predicted"/>
<feature type="region of interest" description="Disordered" evidence="3">
    <location>
        <begin position="174"/>
        <end position="249"/>
    </location>
</feature>
<evidence type="ECO:0000313" key="5">
    <source>
        <dbReference type="Proteomes" id="UP000824469"/>
    </source>
</evidence>
<dbReference type="GO" id="GO:0046976">
    <property type="term" value="F:histone H3K27 methyltransferase activity"/>
    <property type="evidence" value="ECO:0007669"/>
    <property type="project" value="TreeGrafter"/>
</dbReference>
<evidence type="ECO:0000256" key="2">
    <source>
        <dbReference type="ARBA" id="ARBA00023163"/>
    </source>
</evidence>
<dbReference type="PANTHER" id="PTHR45747:SF4">
    <property type="entry name" value="HISTONE-LYSINE N-METHYLTRANSFERASE E(Z)"/>
    <property type="match status" value="1"/>
</dbReference>
<feature type="compositionally biased region" description="Basic and acidic residues" evidence="3">
    <location>
        <begin position="217"/>
        <end position="232"/>
    </location>
</feature>
<feature type="compositionally biased region" description="Basic residues" evidence="3">
    <location>
        <begin position="135"/>
        <end position="145"/>
    </location>
</feature>
<dbReference type="PANTHER" id="PTHR45747">
    <property type="entry name" value="HISTONE-LYSINE N-METHYLTRANSFERASE E(Z)"/>
    <property type="match status" value="1"/>
</dbReference>
<dbReference type="InterPro" id="IPR045318">
    <property type="entry name" value="EZH1/2-like"/>
</dbReference>
<comment type="caution">
    <text evidence="4">The sequence shown here is derived from an EMBL/GenBank/DDBJ whole genome shotgun (WGS) entry which is preliminary data.</text>
</comment>
<evidence type="ECO:0000256" key="3">
    <source>
        <dbReference type="SAM" id="MobiDB-lite"/>
    </source>
</evidence>
<dbReference type="GO" id="GO:0031507">
    <property type="term" value="P:heterochromatin formation"/>
    <property type="evidence" value="ECO:0007669"/>
    <property type="project" value="TreeGrafter"/>
</dbReference>
<organism evidence="4 5">
    <name type="scientific">Taxus chinensis</name>
    <name type="common">Chinese yew</name>
    <name type="synonym">Taxus wallichiana var. chinensis</name>
    <dbReference type="NCBI Taxonomy" id="29808"/>
    <lineage>
        <taxon>Eukaryota</taxon>
        <taxon>Viridiplantae</taxon>
        <taxon>Streptophyta</taxon>
        <taxon>Embryophyta</taxon>
        <taxon>Tracheophyta</taxon>
        <taxon>Spermatophyta</taxon>
        <taxon>Pinopsida</taxon>
        <taxon>Pinidae</taxon>
        <taxon>Conifers II</taxon>
        <taxon>Cupressales</taxon>
        <taxon>Taxaceae</taxon>
        <taxon>Taxus</taxon>
    </lineage>
</organism>